<dbReference type="EMBL" id="JAPEVB010000006">
    <property type="protein sequence ID" value="KAJ4386415.1"/>
    <property type="molecule type" value="Genomic_DNA"/>
</dbReference>
<dbReference type="Proteomes" id="UP001140453">
    <property type="component" value="Unassembled WGS sequence"/>
</dbReference>
<reference evidence="6" key="1">
    <citation type="submission" date="2022-10" db="EMBL/GenBank/DDBJ databases">
        <title>Tapping the CABI collections for fungal endophytes: first genome assemblies for Collariella, Neodidymelliopsis, Ascochyta clinopodiicola, Didymella pomorum, Didymosphaeria variabile, Neocosmospora piperis and Neocucurbitaria cava.</title>
        <authorList>
            <person name="Hill R."/>
        </authorList>
    </citation>
    <scope>NUCLEOTIDE SEQUENCE</scope>
    <source>
        <strain evidence="6">IMI 355082</strain>
    </source>
</reference>
<sequence>MVKGSCMCGQTTYDYTGEYKVFTSGADRSMNLMIPNGSVTVTPGSPVKFTSRKGDSGGDLVYHMCEKCGSIMFSEPKASPEVLFLKIGLIDDKEFLDSLGTPKLDVYCKYLWAWEKPIEGATAQQALG</sequence>
<name>A0A9W8YJF2_9PEZI</name>
<gene>
    <name evidence="6" type="ORF">N0V93_009310</name>
</gene>
<dbReference type="AlphaFoldDB" id="A0A9W8YJF2"/>
<comment type="similarity">
    <text evidence="1">Belongs to the Gfa family.</text>
</comment>
<evidence type="ECO:0000259" key="5">
    <source>
        <dbReference type="Pfam" id="PF04828"/>
    </source>
</evidence>
<dbReference type="PANTHER" id="PTHR33337">
    <property type="entry name" value="GFA DOMAIN-CONTAINING PROTEIN"/>
    <property type="match status" value="1"/>
</dbReference>
<dbReference type="OrthoDB" id="2212170at2759"/>
<accession>A0A9W8YJF2</accession>
<dbReference type="GO" id="GO:0016846">
    <property type="term" value="F:carbon-sulfur lyase activity"/>
    <property type="evidence" value="ECO:0007669"/>
    <property type="project" value="InterPro"/>
</dbReference>
<evidence type="ECO:0000313" key="6">
    <source>
        <dbReference type="EMBL" id="KAJ4386415.1"/>
    </source>
</evidence>
<evidence type="ECO:0000256" key="1">
    <source>
        <dbReference type="ARBA" id="ARBA00005495"/>
    </source>
</evidence>
<keyword evidence="2" id="KW-0479">Metal-binding</keyword>
<dbReference type="InterPro" id="IPR011057">
    <property type="entry name" value="Mss4-like_sf"/>
</dbReference>
<proteinExistence type="inferred from homology"/>
<evidence type="ECO:0000256" key="4">
    <source>
        <dbReference type="ARBA" id="ARBA00023239"/>
    </source>
</evidence>
<protein>
    <recommendedName>
        <fullName evidence="5">CENP-V/GFA domain-containing protein</fullName>
    </recommendedName>
</protein>
<dbReference type="SUPFAM" id="SSF51316">
    <property type="entry name" value="Mss4-like"/>
    <property type="match status" value="1"/>
</dbReference>
<dbReference type="PANTHER" id="PTHR33337:SF30">
    <property type="entry name" value="DUF636 DOMAIN PROTEIN (AFU_ORTHOLOGUE AFUA_1G03180)"/>
    <property type="match status" value="1"/>
</dbReference>
<dbReference type="Gene3D" id="2.170.150.70">
    <property type="match status" value="1"/>
</dbReference>
<feature type="domain" description="CENP-V/GFA" evidence="5">
    <location>
        <begin position="1"/>
        <end position="109"/>
    </location>
</feature>
<keyword evidence="3" id="KW-0862">Zinc</keyword>
<evidence type="ECO:0000256" key="3">
    <source>
        <dbReference type="ARBA" id="ARBA00022833"/>
    </source>
</evidence>
<dbReference type="Pfam" id="PF04828">
    <property type="entry name" value="GFA"/>
    <property type="match status" value="1"/>
</dbReference>
<dbReference type="GO" id="GO:0046872">
    <property type="term" value="F:metal ion binding"/>
    <property type="evidence" value="ECO:0007669"/>
    <property type="project" value="UniProtKB-KW"/>
</dbReference>
<evidence type="ECO:0000313" key="7">
    <source>
        <dbReference type="Proteomes" id="UP001140453"/>
    </source>
</evidence>
<evidence type="ECO:0000256" key="2">
    <source>
        <dbReference type="ARBA" id="ARBA00022723"/>
    </source>
</evidence>
<keyword evidence="7" id="KW-1185">Reference proteome</keyword>
<comment type="caution">
    <text evidence="6">The sequence shown here is derived from an EMBL/GenBank/DDBJ whole genome shotgun (WGS) entry which is preliminary data.</text>
</comment>
<organism evidence="6 7">
    <name type="scientific">Gnomoniopsis smithogilvyi</name>
    <dbReference type="NCBI Taxonomy" id="1191159"/>
    <lineage>
        <taxon>Eukaryota</taxon>
        <taxon>Fungi</taxon>
        <taxon>Dikarya</taxon>
        <taxon>Ascomycota</taxon>
        <taxon>Pezizomycotina</taxon>
        <taxon>Sordariomycetes</taxon>
        <taxon>Sordariomycetidae</taxon>
        <taxon>Diaporthales</taxon>
        <taxon>Gnomoniaceae</taxon>
        <taxon>Gnomoniopsis</taxon>
    </lineage>
</organism>
<dbReference type="InterPro" id="IPR006913">
    <property type="entry name" value="CENP-V/GFA"/>
</dbReference>
<keyword evidence="4" id="KW-0456">Lyase</keyword>